<dbReference type="EMBL" id="CP042392">
    <property type="protein sequence ID" value="QEA53301.1"/>
    <property type="molecule type" value="Genomic_DNA"/>
</dbReference>
<dbReference type="NCBIfam" id="NF010151">
    <property type="entry name" value="PRK13628.1"/>
    <property type="match status" value="1"/>
</dbReference>
<sequence>MWERITRISLIKRILIGIVIGAILGVAIPGWTWLEIPGDLFVNSLKAIAPLLVFMLIMSSMSKHEKGAQTHMRSIVVLYLMATFVAALVAVGASYLFPVDIILPKGTASAAAQAPKGLAPVIKNLFNSAIENPVKALTEGNYLALLVWASLIGIGLRPFAGTTKKLVSDFSSAITNVVQFIIQLAPIGIVGLVFRSVAETGLSGLARYGQLILLVVGTMAFVALIVYPAMVLLMTHQNPYPLTLFTLRESGIPAFFTRSSAVNIPINMDLSRRLGLNEKTYAISIPLGASANSGGAAMTISIMTLATAHTLGISVSFPMAFLLCLLSAISATGASGIAGGSLLLIPLACSLFGISNDIAMQVVGVGFIIGVIQDSVETAVNAASDILFTATAEFADLRRAGTPVNIAERVRKANQMEAGDVTTIIEEHHELKVES</sequence>
<dbReference type="PRINTS" id="PR00173">
    <property type="entry name" value="EDTRNSPORT"/>
</dbReference>
<proteinExistence type="inferred from homology"/>
<keyword evidence="5 9" id="KW-0769">Symport</keyword>
<feature type="transmembrane region" description="Helical" evidence="9">
    <location>
        <begin position="308"/>
        <end position="329"/>
    </location>
</feature>
<evidence type="ECO:0000313" key="11">
    <source>
        <dbReference type="Proteomes" id="UP000321772"/>
    </source>
</evidence>
<feature type="transmembrane region" description="Helical" evidence="9">
    <location>
        <begin position="180"/>
        <end position="198"/>
    </location>
</feature>
<dbReference type="PANTHER" id="PTHR42865:SF8">
    <property type="entry name" value="SERINE_THREONINE TRANSPORTER SSTT"/>
    <property type="match status" value="1"/>
</dbReference>
<dbReference type="Gene3D" id="1.10.3860.10">
    <property type="entry name" value="Sodium:dicarboxylate symporter"/>
    <property type="match status" value="1"/>
</dbReference>
<gene>
    <name evidence="9 10" type="primary">sstT</name>
    <name evidence="10" type="ORF">FGL77_08295</name>
</gene>
<feature type="transmembrane region" description="Helical" evidence="9">
    <location>
        <begin position="210"/>
        <end position="233"/>
    </location>
</feature>
<evidence type="ECO:0000256" key="4">
    <source>
        <dbReference type="ARBA" id="ARBA00022692"/>
    </source>
</evidence>
<feature type="transmembrane region" description="Helical" evidence="9">
    <location>
        <begin position="142"/>
        <end position="160"/>
    </location>
</feature>
<comment type="catalytic activity">
    <reaction evidence="9">
        <text>L-serine(in) + Na(+)(in) = L-serine(out) + Na(+)(out)</text>
        <dbReference type="Rhea" id="RHEA:29575"/>
        <dbReference type="ChEBI" id="CHEBI:29101"/>
        <dbReference type="ChEBI" id="CHEBI:33384"/>
    </reaction>
</comment>
<evidence type="ECO:0000256" key="9">
    <source>
        <dbReference type="HAMAP-Rule" id="MF_01582"/>
    </source>
</evidence>
<organism evidence="10 11">
    <name type="scientific">Loigolactobacillus coryniformis</name>
    <dbReference type="NCBI Taxonomy" id="1610"/>
    <lineage>
        <taxon>Bacteria</taxon>
        <taxon>Bacillati</taxon>
        <taxon>Bacillota</taxon>
        <taxon>Bacilli</taxon>
        <taxon>Lactobacillales</taxon>
        <taxon>Lactobacillaceae</taxon>
        <taxon>Loigolactobacillus</taxon>
    </lineage>
</organism>
<feature type="transmembrane region" description="Helical" evidence="9">
    <location>
        <begin position="14"/>
        <end position="34"/>
    </location>
</feature>
<keyword evidence="7 9" id="KW-1133">Transmembrane helix</keyword>
<feature type="transmembrane region" description="Helical" evidence="9">
    <location>
        <begin position="335"/>
        <end position="354"/>
    </location>
</feature>
<comment type="subcellular location">
    <subcellularLocation>
        <location evidence="9">Cell membrane</location>
        <topology evidence="9">Multi-pass membrane protein</topology>
    </subcellularLocation>
    <subcellularLocation>
        <location evidence="1">Membrane</location>
        <topology evidence="1">Multi-pass membrane protein</topology>
    </subcellularLocation>
</comment>
<name>A0A5B8TLM8_9LACO</name>
<keyword evidence="2 9" id="KW-0813">Transport</keyword>
<protein>
    <recommendedName>
        <fullName evidence="9">Serine/threonine transporter SstT</fullName>
    </recommendedName>
    <alternativeName>
        <fullName evidence="9">Na(+)/serine-threonine symporter</fullName>
    </alternativeName>
</protein>
<dbReference type="InterPro" id="IPR036458">
    <property type="entry name" value="Na:dicarbo_symporter_sf"/>
</dbReference>
<dbReference type="HAMAP" id="MF_01582">
    <property type="entry name" value="Ser_Thr_transp_SstT"/>
    <property type="match status" value="1"/>
</dbReference>
<evidence type="ECO:0000256" key="2">
    <source>
        <dbReference type="ARBA" id="ARBA00022448"/>
    </source>
</evidence>
<keyword evidence="6 9" id="KW-0029">Amino-acid transport</keyword>
<feature type="transmembrane region" description="Helical" evidence="9">
    <location>
        <begin position="40"/>
        <end position="57"/>
    </location>
</feature>
<evidence type="ECO:0000256" key="6">
    <source>
        <dbReference type="ARBA" id="ARBA00022970"/>
    </source>
</evidence>
<dbReference type="GO" id="GO:0032329">
    <property type="term" value="P:serine transport"/>
    <property type="evidence" value="ECO:0007669"/>
    <property type="project" value="InterPro"/>
</dbReference>
<dbReference type="InterPro" id="IPR023025">
    <property type="entry name" value="Ser_Thr_transp_SstT"/>
</dbReference>
<evidence type="ECO:0000256" key="8">
    <source>
        <dbReference type="ARBA" id="ARBA00023136"/>
    </source>
</evidence>
<comment type="catalytic activity">
    <reaction evidence="9">
        <text>L-threonine(in) + Na(+)(in) = L-threonine(out) + Na(+)(out)</text>
        <dbReference type="Rhea" id="RHEA:69999"/>
        <dbReference type="ChEBI" id="CHEBI:29101"/>
        <dbReference type="ChEBI" id="CHEBI:57926"/>
    </reaction>
</comment>
<dbReference type="Proteomes" id="UP000321772">
    <property type="component" value="Chromosome"/>
</dbReference>
<dbReference type="RefSeq" id="WP_146989566.1">
    <property type="nucleotide sequence ID" value="NZ_CP042392.1"/>
</dbReference>
<comment type="similarity">
    <text evidence="9">Belongs to the dicarboxylate/amino acid:cation symporter (DAACS) (TC 2.A.23) family.</text>
</comment>
<keyword evidence="8 9" id="KW-0472">Membrane</keyword>
<keyword evidence="4 9" id="KW-0812">Transmembrane</keyword>
<dbReference type="AlphaFoldDB" id="A0A5B8TLM8"/>
<accession>A0A5B8TLM8</accession>
<dbReference type="GO" id="GO:0015826">
    <property type="term" value="P:threonine transport"/>
    <property type="evidence" value="ECO:0007669"/>
    <property type="project" value="InterPro"/>
</dbReference>
<comment type="function">
    <text evidence="9">Involved in the import of serine and threonine into the cell, with the concomitant import of sodium (symport system).</text>
</comment>
<evidence type="ECO:0000256" key="7">
    <source>
        <dbReference type="ARBA" id="ARBA00022989"/>
    </source>
</evidence>
<dbReference type="GO" id="GO:0005295">
    <property type="term" value="F:neutral L-amino acid:sodium symporter activity"/>
    <property type="evidence" value="ECO:0007669"/>
    <property type="project" value="TreeGrafter"/>
</dbReference>
<evidence type="ECO:0000313" key="10">
    <source>
        <dbReference type="EMBL" id="QEA53301.1"/>
    </source>
</evidence>
<dbReference type="PANTHER" id="PTHR42865">
    <property type="entry name" value="PROTON/GLUTAMATE-ASPARTATE SYMPORTER"/>
    <property type="match status" value="1"/>
</dbReference>
<dbReference type="GO" id="GO:0005886">
    <property type="term" value="C:plasma membrane"/>
    <property type="evidence" value="ECO:0007669"/>
    <property type="project" value="UniProtKB-SubCell"/>
</dbReference>
<dbReference type="SUPFAM" id="SSF118215">
    <property type="entry name" value="Proton glutamate symport protein"/>
    <property type="match status" value="1"/>
</dbReference>
<keyword evidence="3 9" id="KW-1003">Cell membrane</keyword>
<dbReference type="Pfam" id="PF00375">
    <property type="entry name" value="SDF"/>
    <property type="match status" value="1"/>
</dbReference>
<reference evidence="10 11" key="1">
    <citation type="submission" date="2019-06" db="EMBL/GenBank/DDBJ databases">
        <title>Genome analyses of bacteria isolated from kimchi.</title>
        <authorList>
            <person name="Lee S."/>
            <person name="Ahn S."/>
            <person name="Roh S."/>
        </authorList>
    </citation>
    <scope>NUCLEOTIDE SEQUENCE [LARGE SCALE GENOMIC DNA]</scope>
    <source>
        <strain evidence="10 11">CBA3616</strain>
    </source>
</reference>
<evidence type="ECO:0000256" key="1">
    <source>
        <dbReference type="ARBA" id="ARBA00004141"/>
    </source>
</evidence>
<evidence type="ECO:0000256" key="3">
    <source>
        <dbReference type="ARBA" id="ARBA00022475"/>
    </source>
</evidence>
<evidence type="ECO:0000256" key="5">
    <source>
        <dbReference type="ARBA" id="ARBA00022847"/>
    </source>
</evidence>
<feature type="transmembrane region" description="Helical" evidence="9">
    <location>
        <begin position="77"/>
        <end position="97"/>
    </location>
</feature>
<dbReference type="InterPro" id="IPR001991">
    <property type="entry name" value="Na-dicarboxylate_symporter"/>
</dbReference>